<dbReference type="InterPro" id="IPR045864">
    <property type="entry name" value="aa-tRNA-synth_II/BPL/LPL"/>
</dbReference>
<feature type="binding site" evidence="6">
    <location>
        <position position="329"/>
    </location>
    <ligand>
        <name>L-histidine</name>
        <dbReference type="ChEBI" id="CHEBI:57595"/>
    </ligand>
</feature>
<evidence type="ECO:0000256" key="5">
    <source>
        <dbReference type="ARBA" id="ARBA00047639"/>
    </source>
</evidence>
<feature type="domain" description="Aminoacyl-transfer RNA synthetases class-II family profile" evidence="8">
    <location>
        <begin position="67"/>
        <end position="446"/>
    </location>
</feature>
<dbReference type="PANTHER" id="PTHR43707">
    <property type="entry name" value="HISTIDYL-TRNA SYNTHETASE"/>
    <property type="match status" value="1"/>
</dbReference>
<feature type="binding site" evidence="6">
    <location>
        <begin position="118"/>
        <end position="120"/>
    </location>
    <ligand>
        <name>L-histidine</name>
        <dbReference type="ChEBI" id="CHEBI:57595"/>
    </ligand>
</feature>
<keyword evidence="10" id="KW-1185">Reference proteome</keyword>
<gene>
    <name evidence="9" type="ORF">C9374_013535</name>
</gene>
<name>A0AA88KVR0_NAELO</name>
<feature type="binding site" evidence="6">
    <location>
        <position position="148"/>
    </location>
    <ligand>
        <name>L-histidine</name>
        <dbReference type="ChEBI" id="CHEBI:57595"/>
    </ligand>
</feature>
<dbReference type="AlphaFoldDB" id="A0AA88KVR0"/>
<evidence type="ECO:0000313" key="10">
    <source>
        <dbReference type="Proteomes" id="UP000816034"/>
    </source>
</evidence>
<feature type="compositionally biased region" description="Low complexity" evidence="7">
    <location>
        <begin position="1"/>
        <end position="21"/>
    </location>
</feature>
<dbReference type="PANTHER" id="PTHR43707:SF1">
    <property type="entry name" value="HISTIDINE--TRNA LIGASE, MITOCHONDRIAL-RELATED"/>
    <property type="match status" value="1"/>
</dbReference>
<evidence type="ECO:0000256" key="3">
    <source>
        <dbReference type="ARBA" id="ARBA00022741"/>
    </source>
</evidence>
<dbReference type="PROSITE" id="PS50862">
    <property type="entry name" value="AA_TRNA_LIGASE_II"/>
    <property type="match status" value="1"/>
</dbReference>
<dbReference type="GeneID" id="68105988"/>
<evidence type="ECO:0000313" key="9">
    <source>
        <dbReference type="EMBL" id="KAG2392050.1"/>
    </source>
</evidence>
<dbReference type="Gene3D" id="3.40.50.800">
    <property type="entry name" value="Anticodon-binding domain"/>
    <property type="match status" value="1"/>
</dbReference>
<dbReference type="InterPro" id="IPR006195">
    <property type="entry name" value="aa-tRNA-synth_II"/>
</dbReference>
<protein>
    <recommendedName>
        <fullName evidence="2">histidine--tRNA ligase</fullName>
        <ecNumber evidence="2">6.1.1.21</ecNumber>
    </recommendedName>
    <alternativeName>
        <fullName evidence="4">Histidyl-tRNA synthetase</fullName>
    </alternativeName>
</protein>
<dbReference type="GO" id="GO:0005524">
    <property type="term" value="F:ATP binding"/>
    <property type="evidence" value="ECO:0007669"/>
    <property type="project" value="InterPro"/>
</dbReference>
<organism evidence="9 10">
    <name type="scientific">Naegleria lovaniensis</name>
    <name type="common">Amoeba</name>
    <dbReference type="NCBI Taxonomy" id="51637"/>
    <lineage>
        <taxon>Eukaryota</taxon>
        <taxon>Discoba</taxon>
        <taxon>Heterolobosea</taxon>
        <taxon>Tetramitia</taxon>
        <taxon>Eutetramitia</taxon>
        <taxon>Vahlkampfiidae</taxon>
        <taxon>Naegleria</taxon>
    </lineage>
</organism>
<feature type="binding site" evidence="6">
    <location>
        <position position="166"/>
    </location>
    <ligand>
        <name>L-histidine</name>
        <dbReference type="ChEBI" id="CHEBI:57595"/>
    </ligand>
</feature>
<comment type="similarity">
    <text evidence="1">Belongs to the class-II aminoacyl-tRNA synthetase family.</text>
</comment>
<dbReference type="NCBIfam" id="TIGR00442">
    <property type="entry name" value="hisS"/>
    <property type="match status" value="1"/>
</dbReference>
<evidence type="ECO:0000256" key="7">
    <source>
        <dbReference type="SAM" id="MobiDB-lite"/>
    </source>
</evidence>
<proteinExistence type="inferred from homology"/>
<reference evidence="9 10" key="1">
    <citation type="journal article" date="2018" name="BMC Genomics">
        <title>The genome of Naegleria lovaniensis, the basis for a comparative approach to unravel pathogenicity factors of the human pathogenic amoeba N. fowleri.</title>
        <authorList>
            <person name="Liechti N."/>
            <person name="Schurch N."/>
            <person name="Bruggmann R."/>
            <person name="Wittwer M."/>
        </authorList>
    </citation>
    <scope>NUCLEOTIDE SEQUENCE [LARGE SCALE GENOMIC DNA]</scope>
    <source>
        <strain evidence="9 10">ATCC 30569</strain>
    </source>
</reference>
<dbReference type="Pfam" id="PF03129">
    <property type="entry name" value="HGTP_anticodon"/>
    <property type="match status" value="1"/>
</dbReference>
<feature type="binding site" evidence="6">
    <location>
        <begin position="333"/>
        <end position="334"/>
    </location>
    <ligand>
        <name>L-histidine</name>
        <dbReference type="ChEBI" id="CHEBI:57595"/>
    </ligand>
</feature>
<feature type="binding site" evidence="6">
    <location>
        <position position="162"/>
    </location>
    <ligand>
        <name>L-histidine</name>
        <dbReference type="ChEBI" id="CHEBI:57595"/>
    </ligand>
</feature>
<dbReference type="PIRSF" id="PIRSF001549">
    <property type="entry name" value="His-tRNA_synth"/>
    <property type="match status" value="1"/>
</dbReference>
<dbReference type="InterPro" id="IPR004154">
    <property type="entry name" value="Anticodon-bd"/>
</dbReference>
<dbReference type="InterPro" id="IPR041715">
    <property type="entry name" value="HisRS-like_core"/>
</dbReference>
<dbReference type="GO" id="GO:0005737">
    <property type="term" value="C:cytoplasm"/>
    <property type="evidence" value="ECO:0007669"/>
    <property type="project" value="InterPro"/>
</dbReference>
<dbReference type="GO" id="GO:0006427">
    <property type="term" value="P:histidyl-tRNA aminoacylation"/>
    <property type="evidence" value="ECO:0007669"/>
    <property type="project" value="InterPro"/>
</dbReference>
<comment type="catalytic activity">
    <reaction evidence="5">
        <text>tRNA(His) + L-histidine + ATP = L-histidyl-tRNA(His) + AMP + diphosphate + H(+)</text>
        <dbReference type="Rhea" id="RHEA:17313"/>
        <dbReference type="Rhea" id="RHEA-COMP:9665"/>
        <dbReference type="Rhea" id="RHEA-COMP:9689"/>
        <dbReference type="ChEBI" id="CHEBI:15378"/>
        <dbReference type="ChEBI" id="CHEBI:30616"/>
        <dbReference type="ChEBI" id="CHEBI:33019"/>
        <dbReference type="ChEBI" id="CHEBI:57595"/>
        <dbReference type="ChEBI" id="CHEBI:78442"/>
        <dbReference type="ChEBI" id="CHEBI:78527"/>
        <dbReference type="ChEBI" id="CHEBI:456215"/>
        <dbReference type="EC" id="6.1.1.21"/>
    </reaction>
</comment>
<evidence type="ECO:0000256" key="6">
    <source>
        <dbReference type="PIRSR" id="PIRSR001549-1"/>
    </source>
</evidence>
<keyword evidence="3" id="KW-0547">Nucleotide-binding</keyword>
<dbReference type="CDD" id="cd00773">
    <property type="entry name" value="HisRS-like_core"/>
    <property type="match status" value="1"/>
</dbReference>
<dbReference type="SUPFAM" id="SSF52954">
    <property type="entry name" value="Class II aaRS ABD-related"/>
    <property type="match status" value="1"/>
</dbReference>
<evidence type="ECO:0000256" key="4">
    <source>
        <dbReference type="ARBA" id="ARBA00030619"/>
    </source>
</evidence>
<dbReference type="GO" id="GO:0004821">
    <property type="term" value="F:histidine-tRNA ligase activity"/>
    <property type="evidence" value="ECO:0007669"/>
    <property type="project" value="UniProtKB-EC"/>
</dbReference>
<dbReference type="InterPro" id="IPR015807">
    <property type="entry name" value="His-tRNA-ligase"/>
</dbReference>
<sequence>MSESSNNNINASSPNNNNASDKSNEAGKRKQQSKFKGGNTIDVEPIAGTRDFLPNEMREREWLFSKFHETSKLFGFEPYDAPILEMEDLYKRKGGEEIVQQMYNFKEKSDLNVALRPEMTPSLARLILKNRKILTLPLKWYSIPQCWRYETTTRGRKREHYQWNCDIWGVPEVTGECELFSAIIHLFKLLGLTSEKVTLRFSSRKIIEDLLKVEFGLQLSEDKFKETCIIVDKMDKMEAEDVKKILVEKVPEISEEVALKLIKLMNFKKLNPNEDYSGSKALTAFKEMLTNEEFKNGPVFKEIEEIFTLIGKNGYDIEDWIEFDPSIVRGLSYYTGVVFEAFATIEGLSRAICGGGRYDKILGTYGSKEQIPACGFGFGDCVILEILRELKLIPSYISSQKVDDFVIPFDTSFRPIAAKIVTYLRQKGRTADIYLKNPKKVGASFEYADKIGATRAIFVAPSEWNDGEKVKVKMLREKEDSATKEVTIKYTEL</sequence>
<comment type="caution">
    <text evidence="9">The sequence shown here is derived from an EMBL/GenBank/DDBJ whole genome shotgun (WGS) entry which is preliminary data.</text>
</comment>
<dbReference type="EC" id="6.1.1.21" evidence="2"/>
<feature type="region of interest" description="Disordered" evidence="7">
    <location>
        <begin position="1"/>
        <end position="42"/>
    </location>
</feature>
<dbReference type="RefSeq" id="XP_044553944.1">
    <property type="nucleotide sequence ID" value="XM_044689422.1"/>
</dbReference>
<dbReference type="InterPro" id="IPR036621">
    <property type="entry name" value="Anticodon-bd_dom_sf"/>
</dbReference>
<dbReference type="Gene3D" id="3.30.930.10">
    <property type="entry name" value="Bira Bifunctional Protein, Domain 2"/>
    <property type="match status" value="1"/>
</dbReference>
<dbReference type="SUPFAM" id="SSF55681">
    <property type="entry name" value="Class II aaRS and biotin synthetases"/>
    <property type="match status" value="1"/>
</dbReference>
<evidence type="ECO:0000256" key="2">
    <source>
        <dbReference type="ARBA" id="ARBA00012815"/>
    </source>
</evidence>
<accession>A0AA88KVR0</accession>
<evidence type="ECO:0000256" key="1">
    <source>
        <dbReference type="ARBA" id="ARBA00008226"/>
    </source>
</evidence>
<evidence type="ECO:0000259" key="8">
    <source>
        <dbReference type="PROSITE" id="PS50862"/>
    </source>
</evidence>
<dbReference type="InterPro" id="IPR004516">
    <property type="entry name" value="HisRS/HisZ"/>
</dbReference>
<dbReference type="Pfam" id="PF13393">
    <property type="entry name" value="tRNA-synt_His"/>
    <property type="match status" value="1"/>
</dbReference>
<dbReference type="EMBL" id="PYSW02000006">
    <property type="protein sequence ID" value="KAG2392050.1"/>
    <property type="molecule type" value="Genomic_DNA"/>
</dbReference>
<dbReference type="Proteomes" id="UP000816034">
    <property type="component" value="Unassembled WGS sequence"/>
</dbReference>